<dbReference type="RefSeq" id="WP_094529847.1">
    <property type="nucleotide sequence ID" value="NZ_NHPJ01000027.1"/>
</dbReference>
<reference evidence="2 3" key="1">
    <citation type="journal article" date="2014" name="Front. Microbiol.">
        <title>Population and genomic analysis of the genus Halorubrum.</title>
        <authorList>
            <person name="Fullmer M.S."/>
            <person name="Soucy S.M."/>
            <person name="Swithers K.S."/>
            <person name="Makkay A.M."/>
            <person name="Wheeler R."/>
            <person name="Ventosa A."/>
            <person name="Gogarten J.P."/>
            <person name="Papke R.T."/>
        </authorList>
    </citation>
    <scope>NUCLEOTIDE SEQUENCE [LARGE SCALE GENOMIC DNA]</scope>
    <source>
        <strain evidence="2 3">Cb34</strain>
    </source>
</reference>
<evidence type="ECO:0000313" key="3">
    <source>
        <dbReference type="Proteomes" id="UP000216308"/>
    </source>
</evidence>
<feature type="domain" description="DUF6788" evidence="1">
    <location>
        <begin position="66"/>
        <end position="112"/>
    </location>
</feature>
<protein>
    <recommendedName>
        <fullName evidence="1">DUF6788 domain-containing protein</fullName>
    </recommendedName>
</protein>
<sequence>MSAEHPTPPADLPAYVTDPIERQRPDALESIRDYVDELLAYHRALEAQDLEGDDLAGDDEEVVDVEEDGDGAIVVKRVPCGKDCDGCPHGPYKYAVKREGDSLNWEYLGKADGEA</sequence>
<evidence type="ECO:0000259" key="1">
    <source>
        <dbReference type="Pfam" id="PF20586"/>
    </source>
</evidence>
<dbReference type="AlphaFoldDB" id="A0A256IPY4"/>
<evidence type="ECO:0000313" key="2">
    <source>
        <dbReference type="EMBL" id="OYR58628.1"/>
    </source>
</evidence>
<organism evidence="2 3">
    <name type="scientific">Halorubrum halodurans</name>
    <dbReference type="NCBI Taxonomy" id="1383851"/>
    <lineage>
        <taxon>Archaea</taxon>
        <taxon>Methanobacteriati</taxon>
        <taxon>Methanobacteriota</taxon>
        <taxon>Stenosarchaea group</taxon>
        <taxon>Halobacteria</taxon>
        <taxon>Halobacteriales</taxon>
        <taxon>Haloferacaceae</taxon>
        <taxon>Halorubrum</taxon>
    </lineage>
</organism>
<name>A0A256IPY4_9EURY</name>
<dbReference type="EMBL" id="NHPJ01000027">
    <property type="protein sequence ID" value="OYR58628.1"/>
    <property type="molecule type" value="Genomic_DNA"/>
</dbReference>
<dbReference type="InterPro" id="IPR046738">
    <property type="entry name" value="DUF6788"/>
</dbReference>
<comment type="caution">
    <text evidence="2">The sequence shown here is derived from an EMBL/GenBank/DDBJ whole genome shotgun (WGS) entry which is preliminary data.</text>
</comment>
<dbReference type="Proteomes" id="UP000216308">
    <property type="component" value="Unassembled WGS sequence"/>
</dbReference>
<dbReference type="OrthoDB" id="237450at2157"/>
<keyword evidence="3" id="KW-1185">Reference proteome</keyword>
<gene>
    <name evidence="2" type="ORF">DJ70_02565</name>
</gene>
<proteinExistence type="predicted"/>
<accession>A0A256IPY4</accession>
<dbReference type="Pfam" id="PF20586">
    <property type="entry name" value="DUF6788"/>
    <property type="match status" value="1"/>
</dbReference>